<dbReference type="AlphaFoldDB" id="A0A9Q8SQM2"/>
<evidence type="ECO:0000313" key="4">
    <source>
        <dbReference type="Proteomes" id="UP000830671"/>
    </source>
</evidence>
<gene>
    <name evidence="3" type="ORF">CLUP02_07250</name>
</gene>
<keyword evidence="4" id="KW-1185">Reference proteome</keyword>
<dbReference type="Pfam" id="PF11374">
    <property type="entry name" value="DUF3176"/>
    <property type="match status" value="1"/>
</dbReference>
<keyword evidence="2" id="KW-0812">Transmembrane</keyword>
<accession>A0A9Q8SQM2</accession>
<organism evidence="3 4">
    <name type="scientific">Colletotrichum lupini</name>
    <dbReference type="NCBI Taxonomy" id="145971"/>
    <lineage>
        <taxon>Eukaryota</taxon>
        <taxon>Fungi</taxon>
        <taxon>Dikarya</taxon>
        <taxon>Ascomycota</taxon>
        <taxon>Pezizomycotina</taxon>
        <taxon>Sordariomycetes</taxon>
        <taxon>Hypocreomycetidae</taxon>
        <taxon>Glomerellales</taxon>
        <taxon>Glomerellaceae</taxon>
        <taxon>Colletotrichum</taxon>
        <taxon>Colletotrichum acutatum species complex</taxon>
    </lineage>
</organism>
<name>A0A9Q8SQM2_9PEZI</name>
<feature type="transmembrane region" description="Helical" evidence="2">
    <location>
        <begin position="110"/>
        <end position="131"/>
    </location>
</feature>
<sequence>MISRAHRSTNGPQKDELIHQDEAGHRTSHKTVPKVVESHLGDYDILPARENTLDSVGEPHTYSTLRWWYMEIGCCFLAVASLVAQAIVLWQYDGKPQDAWPSTILTLNGLIAILSTVCRATFMIAVGAILSQAKWNHFSGKKGGYHRLDDFTLIDDASRGSWGSLQLMWRFKGAHIACVGAVLTMLSLALGFFSQQLITLRIDQSWRRNSSIRRMIITLYVFPGDPLSPTKLAMYTGFMSTEVNLPQVTCPTGNCTWPIVTTVGVCGSCVDLLVYT</sequence>
<dbReference type="PANTHER" id="PTHR35394:SF5">
    <property type="entry name" value="DUF3176 DOMAIN-CONTAINING PROTEIN"/>
    <property type="match status" value="1"/>
</dbReference>
<evidence type="ECO:0000313" key="3">
    <source>
        <dbReference type="EMBL" id="UQC81764.1"/>
    </source>
</evidence>
<protein>
    <submittedName>
        <fullName evidence="3">Uncharacterized protein</fullName>
    </submittedName>
</protein>
<keyword evidence="2" id="KW-1133">Transmembrane helix</keyword>
<dbReference type="KEGG" id="clup:CLUP02_07250"/>
<reference evidence="3" key="1">
    <citation type="journal article" date="2021" name="Mol. Plant Microbe Interact.">
        <title>Complete Genome Sequence of the Plant-Pathogenic Fungus Colletotrichum lupini.</title>
        <authorList>
            <person name="Baroncelli R."/>
            <person name="Pensec F."/>
            <person name="Da Lio D."/>
            <person name="Boufleur T."/>
            <person name="Vicente I."/>
            <person name="Sarrocco S."/>
            <person name="Picot A."/>
            <person name="Baraldi E."/>
            <person name="Sukno S."/>
            <person name="Thon M."/>
            <person name="Le Floch G."/>
        </authorList>
    </citation>
    <scope>NUCLEOTIDE SEQUENCE</scope>
    <source>
        <strain evidence="3">IMI 504893</strain>
    </source>
</reference>
<dbReference type="InterPro" id="IPR021514">
    <property type="entry name" value="DUF3176"/>
</dbReference>
<keyword evidence="2" id="KW-0472">Membrane</keyword>
<dbReference type="Proteomes" id="UP000830671">
    <property type="component" value="Chromosome 4"/>
</dbReference>
<feature type="transmembrane region" description="Helical" evidence="2">
    <location>
        <begin position="174"/>
        <end position="193"/>
    </location>
</feature>
<dbReference type="RefSeq" id="XP_049143388.1">
    <property type="nucleotide sequence ID" value="XM_049286245.1"/>
</dbReference>
<dbReference type="GeneID" id="73341255"/>
<evidence type="ECO:0000256" key="2">
    <source>
        <dbReference type="SAM" id="Phobius"/>
    </source>
</evidence>
<dbReference type="PANTHER" id="PTHR35394">
    <property type="entry name" value="DUF3176 DOMAIN-CONTAINING PROTEIN"/>
    <property type="match status" value="1"/>
</dbReference>
<dbReference type="EMBL" id="CP019476">
    <property type="protein sequence ID" value="UQC81764.1"/>
    <property type="molecule type" value="Genomic_DNA"/>
</dbReference>
<feature type="region of interest" description="Disordered" evidence="1">
    <location>
        <begin position="1"/>
        <end position="31"/>
    </location>
</feature>
<proteinExistence type="predicted"/>
<evidence type="ECO:0000256" key="1">
    <source>
        <dbReference type="SAM" id="MobiDB-lite"/>
    </source>
</evidence>
<feature type="transmembrane region" description="Helical" evidence="2">
    <location>
        <begin position="68"/>
        <end position="90"/>
    </location>
</feature>
<feature type="compositionally biased region" description="Basic and acidic residues" evidence="1">
    <location>
        <begin position="13"/>
        <end position="25"/>
    </location>
</feature>